<feature type="non-terminal residue" evidence="1">
    <location>
        <position position="1"/>
    </location>
</feature>
<organism evidence="1">
    <name type="scientific">gut metagenome</name>
    <dbReference type="NCBI Taxonomy" id="749906"/>
    <lineage>
        <taxon>unclassified sequences</taxon>
        <taxon>metagenomes</taxon>
        <taxon>organismal metagenomes</taxon>
    </lineage>
</organism>
<gene>
    <name evidence="1" type="ORF">EVA_19436</name>
</gene>
<dbReference type="EMBL" id="AMCI01007529">
    <property type="protein sequence ID" value="EJW92456.1"/>
    <property type="molecule type" value="Genomic_DNA"/>
</dbReference>
<proteinExistence type="predicted"/>
<accession>J9FC40</accession>
<sequence length="30" mass="3494">QELDIQLLDITQEQYQDIFTSKRTGLPNSV</sequence>
<reference evidence="1" key="1">
    <citation type="journal article" date="2012" name="PLoS ONE">
        <title>Gene sets for utilization of primary and secondary nutrition supplies in the distal gut of endangered iberian lynx.</title>
        <authorList>
            <person name="Alcaide M."/>
            <person name="Messina E."/>
            <person name="Richter M."/>
            <person name="Bargiela R."/>
            <person name="Peplies J."/>
            <person name="Huws S.A."/>
            <person name="Newbold C.J."/>
            <person name="Golyshin P.N."/>
            <person name="Simon M.A."/>
            <person name="Lopez G."/>
            <person name="Yakimov M.M."/>
            <person name="Ferrer M."/>
        </authorList>
    </citation>
    <scope>NUCLEOTIDE SEQUENCE</scope>
</reference>
<dbReference type="AlphaFoldDB" id="J9FC40"/>
<evidence type="ECO:0000313" key="1">
    <source>
        <dbReference type="EMBL" id="EJW92456.1"/>
    </source>
</evidence>
<name>J9FC40_9ZZZZ</name>
<comment type="caution">
    <text evidence="1">The sequence shown here is derived from an EMBL/GenBank/DDBJ whole genome shotgun (WGS) entry which is preliminary data.</text>
</comment>
<protein>
    <submittedName>
        <fullName evidence="1">Uncharacterized protein</fullName>
    </submittedName>
</protein>